<evidence type="ECO:0000313" key="2">
    <source>
        <dbReference type="Proteomes" id="UP001163719"/>
    </source>
</evidence>
<proteinExistence type="predicted"/>
<sequence length="173" mass="18575">MATAGVLSKGLWALPLMLNGDSSHTEGYNIPLTGATDVPLTTTADKPEQMITLYRGVSSKAKGSMYFEAMQGIAIPGGFRQVATTWGPHRDMELHSGGDNLSIWTSWTSDINVARDFATGKAFYTNGIPGIIMSKAFTTGQAIPNPFTLGESEWLVPGVTYGAKVQYVLPRSK</sequence>
<comment type="caution">
    <text evidence="1">The sequence shown here is derived from an EMBL/GenBank/DDBJ whole genome shotgun (WGS) entry which is preliminary data.</text>
</comment>
<reference evidence="1" key="1">
    <citation type="submission" date="2022-10" db="EMBL/GenBank/DDBJ databases">
        <title>Chryseobacterium babae sp. nov. isolated from the gut of the beetle Oryctes rhinoceros, and Chryseobacterium kimseyorum sp. nov., isolated from a stick insect rearing cage.</title>
        <authorList>
            <person name="Shelomi M."/>
            <person name="Han C.-J."/>
            <person name="Chen W.-M."/>
            <person name="Chen H.-K."/>
            <person name="Liaw S.-J."/>
            <person name="Muhle E."/>
            <person name="Clermont D."/>
        </authorList>
    </citation>
    <scope>NUCLEOTIDE SEQUENCE</scope>
    <source>
        <strain evidence="1">WLa1L2M3</strain>
    </source>
</reference>
<dbReference type="Proteomes" id="UP001163719">
    <property type="component" value="Unassembled WGS sequence"/>
</dbReference>
<organism evidence="1 2">
    <name type="scientific">Chryseobacterium oryctis</name>
    <dbReference type="NCBI Taxonomy" id="2952618"/>
    <lineage>
        <taxon>Bacteria</taxon>
        <taxon>Pseudomonadati</taxon>
        <taxon>Bacteroidota</taxon>
        <taxon>Flavobacteriia</taxon>
        <taxon>Flavobacteriales</taxon>
        <taxon>Weeksellaceae</taxon>
        <taxon>Chryseobacterium group</taxon>
        <taxon>Chryseobacterium</taxon>
    </lineage>
</organism>
<gene>
    <name evidence="1" type="ORF">OH806_16450</name>
</gene>
<protein>
    <submittedName>
        <fullName evidence="1">Uncharacterized protein</fullName>
    </submittedName>
</protein>
<keyword evidence="2" id="KW-1185">Reference proteome</keyword>
<dbReference type="RefSeq" id="WP_264744774.1">
    <property type="nucleotide sequence ID" value="NZ_JAPDHV010000012.1"/>
</dbReference>
<accession>A0ABT3HSU7</accession>
<name>A0ABT3HSU7_9FLAO</name>
<dbReference type="EMBL" id="JAPDHV010000012">
    <property type="protein sequence ID" value="MCW3162864.1"/>
    <property type="molecule type" value="Genomic_DNA"/>
</dbReference>
<evidence type="ECO:0000313" key="1">
    <source>
        <dbReference type="EMBL" id="MCW3162864.1"/>
    </source>
</evidence>